<evidence type="ECO:0000256" key="1">
    <source>
        <dbReference type="SAM" id="MobiDB-lite"/>
    </source>
</evidence>
<sequence length="439" mass="50543">MAEESSNNIAIFADGTWNHHGLRNQTNVYKLYKFTLSNNNQCTFYDPGVGTNKLRYTGGMFGVGISKNIIECYNYIVANYQPGDRIYLFGFSRGAFTVRSLASLLSIVGIVKRSMMSEMRLKEAYSIYRGWQTYPCAAELFRKKYCYPLPSEQESDENGPSHCIPHFIGVWDTVGALGIPFSILNFFNPFPHSFHNVNLQFFGTYQTCYAYHAISINDRRRAFLPTLWQDPYEVVQLNESRQDESKQDESKQDESRQDESRQDESRQDQATEAEKAPELCRWCTLSSKRLVEQAWFPGAHADVGGGYLECSLSDLALKWIARKAHARGLILAKDWKSQLRPEYRGMIHDPTDKMGFSLMTKTDREVGTGLASTIHISVLKRMVEDRTYQPKLPIDIPHHTLRKIIEKDGILDQYRRKDCDHDDLTLRFKDLLQLAKYGQ</sequence>
<evidence type="ECO:0000313" key="4">
    <source>
        <dbReference type="Proteomes" id="UP001424741"/>
    </source>
</evidence>
<dbReference type="Pfam" id="PF09994">
    <property type="entry name" value="T6SS_Tle1-like_cat"/>
    <property type="match status" value="1"/>
</dbReference>
<dbReference type="RefSeq" id="WP_346190100.1">
    <property type="nucleotide sequence ID" value="NZ_BAABRL010000020.1"/>
</dbReference>
<proteinExistence type="predicted"/>
<dbReference type="InterPro" id="IPR018712">
    <property type="entry name" value="Tle1-like_cat"/>
</dbReference>
<dbReference type="SUPFAM" id="SSF53474">
    <property type="entry name" value="alpha/beta-Hydrolases"/>
    <property type="match status" value="1"/>
</dbReference>
<evidence type="ECO:0000259" key="2">
    <source>
        <dbReference type="Pfam" id="PF09994"/>
    </source>
</evidence>
<reference evidence="3 4" key="1">
    <citation type="submission" date="2024-02" db="EMBL/GenBank/DDBJ databases">
        <title>Rubritalea halochordaticola NBRC 107102.</title>
        <authorList>
            <person name="Ichikawa N."/>
            <person name="Katano-Makiyama Y."/>
            <person name="Hidaka K."/>
        </authorList>
    </citation>
    <scope>NUCLEOTIDE SEQUENCE [LARGE SCALE GENOMIC DNA]</scope>
    <source>
        <strain evidence="3 4">NBRC 107102</strain>
    </source>
</reference>
<gene>
    <name evidence="3" type="ORF">Rhal01_03825</name>
</gene>
<dbReference type="InterPro" id="IPR029058">
    <property type="entry name" value="AB_hydrolase_fold"/>
</dbReference>
<dbReference type="EMBL" id="BAABRL010000020">
    <property type="protein sequence ID" value="GAA5497629.1"/>
    <property type="molecule type" value="Genomic_DNA"/>
</dbReference>
<organism evidence="3 4">
    <name type="scientific">Rubritalea halochordaticola</name>
    <dbReference type="NCBI Taxonomy" id="714537"/>
    <lineage>
        <taxon>Bacteria</taxon>
        <taxon>Pseudomonadati</taxon>
        <taxon>Verrucomicrobiota</taxon>
        <taxon>Verrucomicrobiia</taxon>
        <taxon>Verrucomicrobiales</taxon>
        <taxon>Rubritaleaceae</taxon>
        <taxon>Rubritalea</taxon>
    </lineage>
</organism>
<dbReference type="PANTHER" id="PTHR33840:SF1">
    <property type="entry name" value="TLE1 PHOSPHOLIPASE DOMAIN-CONTAINING PROTEIN"/>
    <property type="match status" value="1"/>
</dbReference>
<accession>A0ABP9V7V1</accession>
<feature type="region of interest" description="Disordered" evidence="1">
    <location>
        <begin position="238"/>
        <end position="273"/>
    </location>
</feature>
<feature type="domain" description="T6SS Phospholipase effector Tle1-like catalytic" evidence="2">
    <location>
        <begin position="8"/>
        <end position="322"/>
    </location>
</feature>
<comment type="caution">
    <text evidence="3">The sequence shown here is derived from an EMBL/GenBank/DDBJ whole genome shotgun (WGS) entry which is preliminary data.</text>
</comment>
<feature type="compositionally biased region" description="Basic and acidic residues" evidence="1">
    <location>
        <begin position="240"/>
        <end position="273"/>
    </location>
</feature>
<protein>
    <recommendedName>
        <fullName evidence="2">T6SS Phospholipase effector Tle1-like catalytic domain-containing protein</fullName>
    </recommendedName>
</protein>
<dbReference type="Proteomes" id="UP001424741">
    <property type="component" value="Unassembled WGS sequence"/>
</dbReference>
<evidence type="ECO:0000313" key="3">
    <source>
        <dbReference type="EMBL" id="GAA5497629.1"/>
    </source>
</evidence>
<keyword evidence="4" id="KW-1185">Reference proteome</keyword>
<dbReference type="PANTHER" id="PTHR33840">
    <property type="match status" value="1"/>
</dbReference>
<name>A0ABP9V7V1_9BACT</name>